<sequence>MVHQRDVKELAFRIRISATAGAAQMMMQHQRRASDQHPIVQWSTRSSRGGHTEIDVHHCGRRVPISFDNADDVTTLQQCPTAHTAAVDYRNMTAHNG</sequence>
<organism evidence="1 2">
    <name type="scientific">Caenorhabditis nigoni</name>
    <dbReference type="NCBI Taxonomy" id="1611254"/>
    <lineage>
        <taxon>Eukaryota</taxon>
        <taxon>Metazoa</taxon>
        <taxon>Ecdysozoa</taxon>
        <taxon>Nematoda</taxon>
        <taxon>Chromadorea</taxon>
        <taxon>Rhabditida</taxon>
        <taxon>Rhabditina</taxon>
        <taxon>Rhabditomorpha</taxon>
        <taxon>Rhabditoidea</taxon>
        <taxon>Rhabditidae</taxon>
        <taxon>Peloderinae</taxon>
        <taxon>Caenorhabditis</taxon>
    </lineage>
</organism>
<dbReference type="EMBL" id="PDUG01000012">
    <property type="protein sequence ID" value="PIC13612.1"/>
    <property type="molecule type" value="Genomic_DNA"/>
</dbReference>
<proteinExistence type="predicted"/>
<evidence type="ECO:0000313" key="1">
    <source>
        <dbReference type="EMBL" id="PIC13612.1"/>
    </source>
</evidence>
<reference evidence="2" key="1">
    <citation type="submission" date="2017-10" db="EMBL/GenBank/DDBJ databases">
        <title>Rapid genome shrinkage in a self-fertile nematode reveals novel sperm competition proteins.</title>
        <authorList>
            <person name="Yin D."/>
            <person name="Schwarz E.M."/>
            <person name="Thomas C.G."/>
            <person name="Felde R.L."/>
            <person name="Korf I.F."/>
            <person name="Cutter A.D."/>
            <person name="Schartner C.M."/>
            <person name="Ralston E.J."/>
            <person name="Meyer B.J."/>
            <person name="Haag E.S."/>
        </authorList>
    </citation>
    <scope>NUCLEOTIDE SEQUENCE [LARGE SCALE GENOMIC DNA]</scope>
    <source>
        <strain evidence="2">JU1422</strain>
    </source>
</reference>
<comment type="caution">
    <text evidence="1">The sequence shown here is derived from an EMBL/GenBank/DDBJ whole genome shotgun (WGS) entry which is preliminary data.</text>
</comment>
<keyword evidence="2" id="KW-1185">Reference proteome</keyword>
<name>A0A2G5SF74_9PELO</name>
<protein>
    <submittedName>
        <fullName evidence="1">Uncharacterized protein</fullName>
    </submittedName>
</protein>
<accession>A0A2G5SF74</accession>
<gene>
    <name evidence="1" type="ORF">B9Z55_027710</name>
</gene>
<dbReference type="Proteomes" id="UP000230233">
    <property type="component" value="Unassembled WGS sequence"/>
</dbReference>
<dbReference type="AlphaFoldDB" id="A0A2G5SF74"/>
<evidence type="ECO:0000313" key="2">
    <source>
        <dbReference type="Proteomes" id="UP000230233"/>
    </source>
</evidence>